<evidence type="ECO:0000313" key="2">
    <source>
        <dbReference type="EMBL" id="GIM02093.1"/>
    </source>
</evidence>
<comment type="caution">
    <text evidence="2">The sequence shown here is derived from an EMBL/GenBank/DDBJ whole genome shotgun (WGS) entry which is preliminary data.</text>
</comment>
<dbReference type="Proteomes" id="UP000722791">
    <property type="component" value="Unassembled WGS sequence"/>
</dbReference>
<feature type="non-terminal residue" evidence="2">
    <location>
        <position position="1"/>
    </location>
</feature>
<feature type="compositionally biased region" description="Gly residues" evidence="1">
    <location>
        <begin position="159"/>
        <end position="190"/>
    </location>
</feature>
<name>A0A8J4G856_9CHLO</name>
<sequence>AKTGSPPCRTEAAEEEPSRRDVRDGCEGRLPQPPPAALASTSTSASLVRPWRRLALGAAMPCYLEALLPLLLGNGGGGGGGDLPAALVASERFGMGTGGLPEAAAGGSPPPAAASASNATPRRSGDGGAPGGAEDAESGIMSPFPASSSLATPRRATPGVGGGGGGLEGGSGAVGGRAGWDGSGASAGGGGSGGELDLLELSTPCTLQMVQLLQRFVRQGSQAWPCTAPVSSLPASSPVVAAAGAAAAVGRRDAPGSGGGGGGGGGVREVRLMLRLAANWTEVVAAAAVLSPALTSLALLPTYLYSSGTMMTPQIVSAVATSLPLLEHLELYRLNTDPGDVTCLADMPYLRFVLLGVAEEARERRGANHPANTVRALLAALHGKRRRGITSNGNGNGNGSRCPSHDIYEQSEPELLCGSGSGVRDNTVRGGGDDGGELLRAARG</sequence>
<gene>
    <name evidence="2" type="ORF">Vretimale_6809</name>
</gene>
<protein>
    <submittedName>
        <fullName evidence="2">Uncharacterized protein</fullName>
    </submittedName>
</protein>
<organism evidence="2 3">
    <name type="scientific">Volvox reticuliferus</name>
    <dbReference type="NCBI Taxonomy" id="1737510"/>
    <lineage>
        <taxon>Eukaryota</taxon>
        <taxon>Viridiplantae</taxon>
        <taxon>Chlorophyta</taxon>
        <taxon>core chlorophytes</taxon>
        <taxon>Chlorophyceae</taxon>
        <taxon>CS clade</taxon>
        <taxon>Chlamydomonadales</taxon>
        <taxon>Volvocaceae</taxon>
        <taxon>Volvox</taxon>
    </lineage>
</organism>
<feature type="region of interest" description="Disordered" evidence="1">
    <location>
        <begin position="99"/>
        <end position="190"/>
    </location>
</feature>
<evidence type="ECO:0000313" key="3">
    <source>
        <dbReference type="Proteomes" id="UP000722791"/>
    </source>
</evidence>
<proteinExistence type="predicted"/>
<reference evidence="2" key="1">
    <citation type="journal article" date="2021" name="Proc. Natl. Acad. Sci. U.S.A.">
        <title>Three genomes in the algal genus Volvox reveal the fate of a haploid sex-determining region after a transition to homothallism.</title>
        <authorList>
            <person name="Yamamoto K."/>
            <person name="Hamaji T."/>
            <person name="Kawai-Toyooka H."/>
            <person name="Matsuzaki R."/>
            <person name="Takahashi F."/>
            <person name="Nishimura Y."/>
            <person name="Kawachi M."/>
            <person name="Noguchi H."/>
            <person name="Minakuchi Y."/>
            <person name="Umen J.G."/>
            <person name="Toyoda A."/>
            <person name="Nozaki H."/>
        </authorList>
    </citation>
    <scope>NUCLEOTIDE SEQUENCE</scope>
    <source>
        <strain evidence="2">NIES-3785</strain>
    </source>
</reference>
<feature type="region of interest" description="Disordered" evidence="1">
    <location>
        <begin position="1"/>
        <end position="44"/>
    </location>
</feature>
<feature type="region of interest" description="Disordered" evidence="1">
    <location>
        <begin position="415"/>
        <end position="436"/>
    </location>
</feature>
<feature type="compositionally biased region" description="Low complexity" evidence="1">
    <location>
        <begin position="100"/>
        <end position="122"/>
    </location>
</feature>
<dbReference type="AlphaFoldDB" id="A0A8J4G856"/>
<dbReference type="EMBL" id="BNCQ01000010">
    <property type="protein sequence ID" value="GIM02093.1"/>
    <property type="molecule type" value="Genomic_DNA"/>
</dbReference>
<feature type="compositionally biased region" description="Basic and acidic residues" evidence="1">
    <location>
        <begin position="16"/>
        <end position="27"/>
    </location>
</feature>
<evidence type="ECO:0000256" key="1">
    <source>
        <dbReference type="SAM" id="MobiDB-lite"/>
    </source>
</evidence>
<accession>A0A8J4G856</accession>
<feature type="non-terminal residue" evidence="2">
    <location>
        <position position="444"/>
    </location>
</feature>
<feature type="region of interest" description="Disordered" evidence="1">
    <location>
        <begin position="387"/>
        <end position="406"/>
    </location>
</feature>